<evidence type="ECO:0008006" key="5">
    <source>
        <dbReference type="Google" id="ProtNLM"/>
    </source>
</evidence>
<feature type="transmembrane region" description="Helical" evidence="1">
    <location>
        <begin position="206"/>
        <end position="222"/>
    </location>
</feature>
<keyword evidence="1" id="KW-0472">Membrane</keyword>
<feature type="transmembrane region" description="Helical" evidence="1">
    <location>
        <begin position="243"/>
        <end position="262"/>
    </location>
</feature>
<organism evidence="3 4">
    <name type="scientific">Emiliania huxleyi (strain CCMP1516)</name>
    <dbReference type="NCBI Taxonomy" id="280463"/>
    <lineage>
        <taxon>Eukaryota</taxon>
        <taxon>Haptista</taxon>
        <taxon>Haptophyta</taxon>
        <taxon>Prymnesiophyceae</taxon>
        <taxon>Isochrysidales</taxon>
        <taxon>Noelaerhabdaceae</taxon>
        <taxon>Emiliania</taxon>
    </lineage>
</organism>
<dbReference type="eggNOG" id="ENOG502SM4Z">
    <property type="taxonomic scope" value="Eukaryota"/>
</dbReference>
<dbReference type="PaxDb" id="2903-EOD30573"/>
<evidence type="ECO:0000256" key="1">
    <source>
        <dbReference type="SAM" id="Phobius"/>
    </source>
</evidence>
<dbReference type="Proteomes" id="UP000013827">
    <property type="component" value="Unassembled WGS sequence"/>
</dbReference>
<feature type="transmembrane region" description="Helical" evidence="1">
    <location>
        <begin position="274"/>
        <end position="295"/>
    </location>
</feature>
<accession>A0A0D3K488</accession>
<feature type="transmembrane region" description="Helical" evidence="1">
    <location>
        <begin position="166"/>
        <end position="186"/>
    </location>
</feature>
<proteinExistence type="predicted"/>
<dbReference type="EnsemblProtists" id="EOD30573">
    <property type="protein sequence ID" value="EOD30573"/>
    <property type="gene ID" value="EMIHUDRAFT_442486"/>
</dbReference>
<keyword evidence="1" id="KW-0812">Transmembrane</keyword>
<keyword evidence="4" id="KW-1185">Reference proteome</keyword>
<reference evidence="4" key="1">
    <citation type="journal article" date="2013" name="Nature">
        <title>Pan genome of the phytoplankton Emiliania underpins its global distribution.</title>
        <authorList>
            <person name="Read B.A."/>
            <person name="Kegel J."/>
            <person name="Klute M.J."/>
            <person name="Kuo A."/>
            <person name="Lefebvre S.C."/>
            <person name="Maumus F."/>
            <person name="Mayer C."/>
            <person name="Miller J."/>
            <person name="Monier A."/>
            <person name="Salamov A."/>
            <person name="Young J."/>
            <person name="Aguilar M."/>
            <person name="Claverie J.M."/>
            <person name="Frickenhaus S."/>
            <person name="Gonzalez K."/>
            <person name="Herman E.K."/>
            <person name="Lin Y.C."/>
            <person name="Napier J."/>
            <person name="Ogata H."/>
            <person name="Sarno A.F."/>
            <person name="Shmutz J."/>
            <person name="Schroeder D."/>
            <person name="de Vargas C."/>
            <person name="Verret F."/>
            <person name="von Dassow P."/>
            <person name="Valentin K."/>
            <person name="Van de Peer Y."/>
            <person name="Wheeler G."/>
            <person name="Dacks J.B."/>
            <person name="Delwiche C.F."/>
            <person name="Dyhrman S.T."/>
            <person name="Glockner G."/>
            <person name="John U."/>
            <person name="Richards T."/>
            <person name="Worden A.Z."/>
            <person name="Zhang X."/>
            <person name="Grigoriev I.V."/>
            <person name="Allen A.E."/>
            <person name="Bidle K."/>
            <person name="Borodovsky M."/>
            <person name="Bowler C."/>
            <person name="Brownlee C."/>
            <person name="Cock J.M."/>
            <person name="Elias M."/>
            <person name="Gladyshev V.N."/>
            <person name="Groth M."/>
            <person name="Guda C."/>
            <person name="Hadaegh A."/>
            <person name="Iglesias-Rodriguez M.D."/>
            <person name="Jenkins J."/>
            <person name="Jones B.M."/>
            <person name="Lawson T."/>
            <person name="Leese F."/>
            <person name="Lindquist E."/>
            <person name="Lobanov A."/>
            <person name="Lomsadze A."/>
            <person name="Malik S.B."/>
            <person name="Marsh M.E."/>
            <person name="Mackinder L."/>
            <person name="Mock T."/>
            <person name="Mueller-Roeber B."/>
            <person name="Pagarete A."/>
            <person name="Parker M."/>
            <person name="Probert I."/>
            <person name="Quesneville H."/>
            <person name="Raines C."/>
            <person name="Rensing S.A."/>
            <person name="Riano-Pachon D.M."/>
            <person name="Richier S."/>
            <person name="Rokitta S."/>
            <person name="Shiraiwa Y."/>
            <person name="Soanes D.M."/>
            <person name="van der Giezen M."/>
            <person name="Wahlund T.M."/>
            <person name="Williams B."/>
            <person name="Wilson W."/>
            <person name="Wolfe G."/>
            <person name="Wurch L.L."/>
        </authorList>
    </citation>
    <scope>NUCLEOTIDE SEQUENCE</scope>
</reference>
<reference evidence="3" key="2">
    <citation type="submission" date="2024-10" db="UniProtKB">
        <authorList>
            <consortium name="EnsemblProtists"/>
        </authorList>
    </citation>
    <scope>IDENTIFICATION</scope>
</reference>
<dbReference type="AlphaFoldDB" id="A0A0D3K488"/>
<keyword evidence="2" id="KW-0732">Signal</keyword>
<sequence>MRLGLALLCCALAERACGLASLQPPRLSRRARRAAAPLLREVNVADLPLRPPMAPATLVEHEPEAAAAAAAVGPAVIEEGDDDEEEAGFEEASVVVLDETEDERRARVKAEMDAAVIGDANSKVVMERLKGQEDDDGGLAALLGSFLVFLDPTGTVRRRLWTRADFMHIHAVSGAYFLFLGIPWLVYSHVTNALDTSVPMATSGPFLTSLLVAGLVNALSAVPMSKFNSNKMLDMRDLKANGFTFGGTGLTTMCLYIAWWFSGDYPDFLRPFDIPIFLFWALVCAGTTANWEVMLQQNFQANERRRVKVPEKEMRQKAILYRLASWPNLTQLSFMYSIPFGGAASLGQGPVLRAAWLQQCTAQWPMQSTPMYHYGIASAMGYALSMFSETLRDRKLVTLEQDLLVLIVGFTFPMVSVLLDGLTYGSAVTISPPEYWALFGFGHLG</sequence>
<name>A0A0D3K488_EMIH1</name>
<evidence type="ECO:0000313" key="3">
    <source>
        <dbReference type="EnsemblProtists" id="EOD30573"/>
    </source>
</evidence>
<feature type="chain" id="PRO_5044231713" description="NnrU domain-containing protein" evidence="2">
    <location>
        <begin position="19"/>
        <end position="445"/>
    </location>
</feature>
<evidence type="ECO:0000256" key="2">
    <source>
        <dbReference type="SAM" id="SignalP"/>
    </source>
</evidence>
<feature type="signal peptide" evidence="2">
    <location>
        <begin position="1"/>
        <end position="18"/>
    </location>
</feature>
<dbReference type="HOGENOM" id="CLU_632297_0_0_1"/>
<dbReference type="RefSeq" id="XP_005783002.1">
    <property type="nucleotide sequence ID" value="XM_005782945.1"/>
</dbReference>
<dbReference type="GeneID" id="17275847"/>
<protein>
    <recommendedName>
        <fullName evidence="5">NnrU domain-containing protein</fullName>
    </recommendedName>
</protein>
<dbReference type="KEGG" id="ehx:EMIHUDRAFT_442486"/>
<evidence type="ECO:0000313" key="4">
    <source>
        <dbReference type="Proteomes" id="UP000013827"/>
    </source>
</evidence>
<keyword evidence="1" id="KW-1133">Transmembrane helix</keyword>
<feature type="transmembrane region" description="Helical" evidence="1">
    <location>
        <begin position="403"/>
        <end position="424"/>
    </location>
</feature>